<dbReference type="RefSeq" id="WP_413782367.1">
    <property type="nucleotide sequence ID" value="NZ_JAUOZS010000001.1"/>
</dbReference>
<reference evidence="1 2" key="1">
    <citation type="submission" date="2023-07" db="EMBL/GenBank/DDBJ databases">
        <title>The novel representative of Negativicutes class, Anaeroselena agilis gen. nov. sp. nov.</title>
        <authorList>
            <person name="Prokofeva M.I."/>
            <person name="Elcheninov A.G."/>
            <person name="Klyukina A."/>
            <person name="Kublanov I.V."/>
            <person name="Frolov E.N."/>
            <person name="Podosokorskaya O.A."/>
        </authorList>
    </citation>
    <scope>NUCLEOTIDE SEQUENCE [LARGE SCALE GENOMIC DNA]</scope>
    <source>
        <strain evidence="1 2">4137-cl</strain>
    </source>
</reference>
<comment type="caution">
    <text evidence="1">The sequence shown here is derived from an EMBL/GenBank/DDBJ whole genome shotgun (WGS) entry which is preliminary data.</text>
</comment>
<evidence type="ECO:0000313" key="1">
    <source>
        <dbReference type="EMBL" id="MDT8903927.1"/>
    </source>
</evidence>
<gene>
    <name evidence="1" type="ORF">Q4T40_22065</name>
</gene>
<dbReference type="EMBL" id="JAUOZS010000001">
    <property type="protein sequence ID" value="MDT8903927.1"/>
    <property type="molecule type" value="Genomic_DNA"/>
</dbReference>
<proteinExistence type="predicted"/>
<protein>
    <submittedName>
        <fullName evidence="1">Uncharacterized protein</fullName>
    </submittedName>
</protein>
<dbReference type="Proteomes" id="UP001254848">
    <property type="component" value="Unassembled WGS sequence"/>
</dbReference>
<keyword evidence="2" id="KW-1185">Reference proteome</keyword>
<name>A0ABU3P4G4_9FIRM</name>
<organism evidence="1 2">
    <name type="scientific">Anaeroselena agilis</name>
    <dbReference type="NCBI Taxonomy" id="3063788"/>
    <lineage>
        <taxon>Bacteria</taxon>
        <taxon>Bacillati</taxon>
        <taxon>Bacillota</taxon>
        <taxon>Negativicutes</taxon>
        <taxon>Acetonemataceae</taxon>
        <taxon>Anaeroselena</taxon>
    </lineage>
</organism>
<sequence length="71" mass="7943">MSLSVLEIAGHIADLKDTDYKNTLAVAVLVELLIDKGVFTREEFALKARELEQVSLAEIVASRRMKVVRTK</sequence>
<evidence type="ECO:0000313" key="2">
    <source>
        <dbReference type="Proteomes" id="UP001254848"/>
    </source>
</evidence>
<accession>A0ABU3P4G4</accession>